<dbReference type="GO" id="GO:0016787">
    <property type="term" value="F:hydrolase activity"/>
    <property type="evidence" value="ECO:0007669"/>
    <property type="project" value="UniProtKB-KW"/>
</dbReference>
<dbReference type="SUPFAM" id="SSF48317">
    <property type="entry name" value="Acid phosphatase/Vanadium-dependent haloperoxidase"/>
    <property type="match status" value="1"/>
</dbReference>
<dbReference type="RefSeq" id="WP_041129818.1">
    <property type="nucleotide sequence ID" value="NZ_CP010407.1"/>
</dbReference>
<keyword evidence="5 8" id="KW-1133">Transmembrane helix</keyword>
<organism evidence="10 11">
    <name type="scientific">Streptomyces vietnamensis</name>
    <dbReference type="NCBI Taxonomy" id="362257"/>
    <lineage>
        <taxon>Bacteria</taxon>
        <taxon>Bacillati</taxon>
        <taxon>Actinomycetota</taxon>
        <taxon>Actinomycetes</taxon>
        <taxon>Kitasatosporales</taxon>
        <taxon>Streptomycetaceae</taxon>
        <taxon>Streptomyces</taxon>
    </lineage>
</organism>
<feature type="transmembrane region" description="Helical" evidence="8">
    <location>
        <begin position="159"/>
        <end position="177"/>
    </location>
</feature>
<evidence type="ECO:0000256" key="7">
    <source>
        <dbReference type="SAM" id="MobiDB-lite"/>
    </source>
</evidence>
<dbReference type="Pfam" id="PF01569">
    <property type="entry name" value="PAP2"/>
    <property type="match status" value="1"/>
</dbReference>
<dbReference type="PANTHER" id="PTHR14969:SF62">
    <property type="entry name" value="DECAPRENYLPHOSPHORYL-5-PHOSPHORIBOSE PHOSPHATASE RV3807C-RELATED"/>
    <property type="match status" value="1"/>
</dbReference>
<evidence type="ECO:0000256" key="4">
    <source>
        <dbReference type="ARBA" id="ARBA00022801"/>
    </source>
</evidence>
<dbReference type="PANTHER" id="PTHR14969">
    <property type="entry name" value="SPHINGOSINE-1-PHOSPHATE PHOSPHOHYDROLASE"/>
    <property type="match status" value="1"/>
</dbReference>
<gene>
    <name evidence="10" type="ORF">SVTN_16725</name>
</gene>
<dbReference type="Gene3D" id="1.20.144.10">
    <property type="entry name" value="Phosphatidic acid phosphatase type 2/haloperoxidase"/>
    <property type="match status" value="1"/>
</dbReference>
<dbReference type="GO" id="GO:0005886">
    <property type="term" value="C:plasma membrane"/>
    <property type="evidence" value="ECO:0007669"/>
    <property type="project" value="UniProtKB-SubCell"/>
</dbReference>
<protein>
    <submittedName>
        <fullName evidence="10">Membrane protein</fullName>
    </submittedName>
</protein>
<keyword evidence="2" id="KW-1003">Cell membrane</keyword>
<evidence type="ECO:0000313" key="11">
    <source>
        <dbReference type="Proteomes" id="UP000031774"/>
    </source>
</evidence>
<dbReference type="EMBL" id="CP010407">
    <property type="protein sequence ID" value="AJF65795.1"/>
    <property type="molecule type" value="Genomic_DNA"/>
</dbReference>
<dbReference type="AlphaFoldDB" id="A0A0B5HUU7"/>
<evidence type="ECO:0000313" key="10">
    <source>
        <dbReference type="EMBL" id="AJF65795.1"/>
    </source>
</evidence>
<dbReference type="InterPro" id="IPR000326">
    <property type="entry name" value="PAP2/HPO"/>
</dbReference>
<accession>A0A0B5HUU7</accession>
<dbReference type="InterPro" id="IPR036938">
    <property type="entry name" value="PAP2/HPO_sf"/>
</dbReference>
<evidence type="ECO:0000256" key="8">
    <source>
        <dbReference type="SAM" id="Phobius"/>
    </source>
</evidence>
<evidence type="ECO:0000256" key="1">
    <source>
        <dbReference type="ARBA" id="ARBA00004651"/>
    </source>
</evidence>
<dbReference type="STRING" id="362257.SVTN_16725"/>
<feature type="compositionally biased region" description="Low complexity" evidence="7">
    <location>
        <begin position="204"/>
        <end position="213"/>
    </location>
</feature>
<evidence type="ECO:0000256" key="5">
    <source>
        <dbReference type="ARBA" id="ARBA00022989"/>
    </source>
</evidence>
<dbReference type="SMART" id="SM00014">
    <property type="entry name" value="acidPPc"/>
    <property type="match status" value="1"/>
</dbReference>
<keyword evidence="11" id="KW-1185">Reference proteome</keyword>
<feature type="domain" description="Phosphatidic acid phosphatase type 2/haloperoxidase" evidence="9">
    <location>
        <begin position="60"/>
        <end position="174"/>
    </location>
</feature>
<proteinExistence type="predicted"/>
<comment type="subcellular location">
    <subcellularLocation>
        <location evidence="1">Cell membrane</location>
        <topology evidence="1">Multi-pass membrane protein</topology>
    </subcellularLocation>
</comment>
<keyword evidence="3 8" id="KW-0812">Transmembrane</keyword>
<feature type="transmembrane region" description="Helical" evidence="8">
    <location>
        <begin position="133"/>
        <end position="153"/>
    </location>
</feature>
<dbReference type="KEGG" id="svt:SVTN_16725"/>
<feature type="transmembrane region" description="Helical" evidence="8">
    <location>
        <begin position="32"/>
        <end position="50"/>
    </location>
</feature>
<sequence length="227" mass="24579">MDTLLDLSDRLYLDVADFAHSTPHWFQWLAEVWTELGLLLFGVLFLAGWWRSREGSSRTMALALLAPVATGFGYVASEALKSLVDEERPCRAVAGAPVSLVACPPHGDWSFPSNHSAIAGAAAIALALSWRGIVWLTVPMALLMAFSRVFVGVHYPHDVTVGLLLGSLVAFLVMRVAERPVRSLVETARSSRSSAVVWCAGRGPSAHASAHAPVHSERRSRARHGAY</sequence>
<evidence type="ECO:0000256" key="6">
    <source>
        <dbReference type="ARBA" id="ARBA00023136"/>
    </source>
</evidence>
<dbReference type="Proteomes" id="UP000031774">
    <property type="component" value="Chromosome"/>
</dbReference>
<evidence type="ECO:0000259" key="9">
    <source>
        <dbReference type="SMART" id="SM00014"/>
    </source>
</evidence>
<feature type="region of interest" description="Disordered" evidence="7">
    <location>
        <begin position="204"/>
        <end position="227"/>
    </location>
</feature>
<reference evidence="10 11" key="1">
    <citation type="submission" date="2014-12" db="EMBL/GenBank/DDBJ databases">
        <title>Complete genome sequence of Streptomyces vietnamensis strain GIMV4.0001, a genetic manipulable producer of the benzoisochromanequinone antibiotic granaticin.</title>
        <authorList>
            <person name="Deng M.R."/>
            <person name="Guo J."/>
            <person name="Ma L.Y."/>
            <person name="Feng G.D."/>
            <person name="Mo C.Y."/>
            <person name="Zhu H.H."/>
        </authorList>
    </citation>
    <scope>NUCLEOTIDE SEQUENCE [LARGE SCALE GENOMIC DNA]</scope>
    <source>
        <strain evidence="11">GIMV4.0001</strain>
    </source>
</reference>
<evidence type="ECO:0000256" key="3">
    <source>
        <dbReference type="ARBA" id="ARBA00022692"/>
    </source>
</evidence>
<name>A0A0B5HUU7_9ACTN</name>
<keyword evidence="6 8" id="KW-0472">Membrane</keyword>
<evidence type="ECO:0000256" key="2">
    <source>
        <dbReference type="ARBA" id="ARBA00022475"/>
    </source>
</evidence>
<dbReference type="HOGENOM" id="CLU_072573_8_0_11"/>
<keyword evidence="4" id="KW-0378">Hydrolase</keyword>